<feature type="domain" description="AAA" evidence="1">
    <location>
        <begin position="49"/>
        <end position="179"/>
    </location>
</feature>
<dbReference type="Pfam" id="PF13635">
    <property type="entry name" value="DUF4143"/>
    <property type="match status" value="1"/>
</dbReference>
<evidence type="ECO:0008006" key="5">
    <source>
        <dbReference type="Google" id="ProtNLM"/>
    </source>
</evidence>
<dbReference type="InterPro" id="IPR027417">
    <property type="entry name" value="P-loop_NTPase"/>
</dbReference>
<evidence type="ECO:0000259" key="2">
    <source>
        <dbReference type="Pfam" id="PF13635"/>
    </source>
</evidence>
<dbReference type="KEGG" id="cph:Cpha266_0084"/>
<dbReference type="EMBL" id="CP000492">
    <property type="protein sequence ID" value="ABL64154.1"/>
    <property type="molecule type" value="Genomic_DNA"/>
</dbReference>
<dbReference type="AlphaFoldDB" id="A1BCM7"/>
<feature type="domain" description="DUF4143" evidence="2">
    <location>
        <begin position="255"/>
        <end position="411"/>
    </location>
</feature>
<name>A1BCM7_CHLPD</name>
<dbReference type="InterPro" id="IPR025420">
    <property type="entry name" value="DUF4143"/>
</dbReference>
<dbReference type="eggNOG" id="COG1373">
    <property type="taxonomic scope" value="Bacteria"/>
</dbReference>
<evidence type="ECO:0000259" key="1">
    <source>
        <dbReference type="Pfam" id="PF13173"/>
    </source>
</evidence>
<keyword evidence="4" id="KW-1185">Reference proteome</keyword>
<dbReference type="Pfam" id="PF13173">
    <property type="entry name" value="AAA_14"/>
    <property type="match status" value="1"/>
</dbReference>
<proteinExistence type="predicted"/>
<dbReference type="OrthoDB" id="9801840at2"/>
<evidence type="ECO:0000313" key="4">
    <source>
        <dbReference type="Proteomes" id="UP000008701"/>
    </source>
</evidence>
<dbReference type="PANTHER" id="PTHR43566">
    <property type="entry name" value="CONSERVED PROTEIN"/>
    <property type="match status" value="1"/>
</dbReference>
<organism evidence="3 4">
    <name type="scientific">Chlorobium phaeobacteroides (strain DSM 266 / SMG 266 / 2430)</name>
    <dbReference type="NCBI Taxonomy" id="290317"/>
    <lineage>
        <taxon>Bacteria</taxon>
        <taxon>Pseudomonadati</taxon>
        <taxon>Chlorobiota</taxon>
        <taxon>Chlorobiia</taxon>
        <taxon>Chlorobiales</taxon>
        <taxon>Chlorobiaceae</taxon>
        <taxon>Chlorobium/Pelodictyon group</taxon>
        <taxon>Chlorobium</taxon>
    </lineage>
</organism>
<dbReference type="SUPFAM" id="SSF52540">
    <property type="entry name" value="P-loop containing nucleoside triphosphate hydrolases"/>
    <property type="match status" value="1"/>
</dbReference>
<accession>A1BCM7</accession>
<dbReference type="HOGENOM" id="CLU_041527_0_1_10"/>
<dbReference type="RefSeq" id="WP_011743994.1">
    <property type="nucleotide sequence ID" value="NC_008639.1"/>
</dbReference>
<protein>
    <recommendedName>
        <fullName evidence="5">ATPase</fullName>
    </recommendedName>
</protein>
<dbReference type="InterPro" id="IPR041682">
    <property type="entry name" value="AAA_14"/>
</dbReference>
<gene>
    <name evidence="3" type="ordered locus">Cpha266_0084</name>
</gene>
<dbReference type="PANTHER" id="PTHR43566:SF1">
    <property type="entry name" value="AAA+ ATPASE DOMAIN-CONTAINING PROTEIN"/>
    <property type="match status" value="1"/>
</dbReference>
<dbReference type="InterPro" id="IPR011335">
    <property type="entry name" value="Restrct_endonuc-II-like"/>
</dbReference>
<sequence>MIINSSELTGVLRQYNPWWSGNRFPDLPAWKRAAFHEIAHWVENPPAGRALLLSGARQVGKTTLFLQAIDELLAKGIPPGNILYATFDHPLLKLAGLDGLLRLWDEAEPSKQGTEYLFLDEIQSIKEWQVWLKHQVDFEKRRRIAVTGSATPLAMEGQESGVGRWHTIKLATLSFYEYLKLRNDPVPKLPAISSLADLFDMTPAWFSKTGSEARILTGFFHEYLLRGGFPQTATVSSIPLAQKLLREDIVDKILKRDMTALFGVRRIIELEQTFLYLCLHDGGMLDMQELSKNLEVKRPTAMSFISILEATHLIYRLQPFGYGKEILRGKHKIYLADPAIAPGVLLKGISLLDNPTLLGQAAETAFFKHVFSRYYARSIAFSYWRGGKKGLEVDIIADIGGRYVPFEVKYRSTAVETADLKGLTEFCRTRAVNKSCVITRNMEDFGIIPLTGDNNIQALKIPAPLVCYWLGESETTSAVGS</sequence>
<dbReference type="SUPFAM" id="SSF52980">
    <property type="entry name" value="Restriction endonuclease-like"/>
    <property type="match status" value="1"/>
</dbReference>
<reference evidence="3 4" key="1">
    <citation type="submission" date="2006-12" db="EMBL/GenBank/DDBJ databases">
        <title>Complete sequence of Chlorobium phaeobacteroides DSM 266.</title>
        <authorList>
            <consortium name="US DOE Joint Genome Institute"/>
            <person name="Copeland A."/>
            <person name="Lucas S."/>
            <person name="Lapidus A."/>
            <person name="Barry K."/>
            <person name="Detter J.C."/>
            <person name="Glavina del Rio T."/>
            <person name="Hammon N."/>
            <person name="Israni S."/>
            <person name="Pitluck S."/>
            <person name="Goltsman E."/>
            <person name="Schmutz J."/>
            <person name="Larimer F."/>
            <person name="Land M."/>
            <person name="Hauser L."/>
            <person name="Mikhailova N."/>
            <person name="Li T."/>
            <person name="Overmann J."/>
            <person name="Bryant D.A."/>
            <person name="Richardson P."/>
        </authorList>
    </citation>
    <scope>NUCLEOTIDE SEQUENCE [LARGE SCALE GENOMIC DNA]</scope>
    <source>
        <strain evidence="3 4">DSM 266</strain>
    </source>
</reference>
<dbReference type="STRING" id="290317.Cpha266_0084"/>
<evidence type="ECO:0000313" key="3">
    <source>
        <dbReference type="EMBL" id="ABL64154.1"/>
    </source>
</evidence>
<dbReference type="Proteomes" id="UP000008701">
    <property type="component" value="Chromosome"/>
</dbReference>